<evidence type="ECO:0000259" key="20">
    <source>
        <dbReference type="PROSITE" id="PS50011"/>
    </source>
</evidence>
<reference evidence="21" key="1">
    <citation type="submission" date="2018-02" db="EMBL/GenBank/DDBJ databases">
        <authorList>
            <person name="Cohen D.B."/>
            <person name="Kent A.D."/>
        </authorList>
    </citation>
    <scope>NUCLEOTIDE SEQUENCE</scope>
</reference>
<dbReference type="InterPro" id="IPR000719">
    <property type="entry name" value="Prot_kinase_dom"/>
</dbReference>
<feature type="region of interest" description="Disordered" evidence="18">
    <location>
        <begin position="546"/>
        <end position="586"/>
    </location>
</feature>
<sequence length="598" mass="66295">MKFEGNEYEMDIVTSGRSQFNSYSNKWGYSSMGVPIGDENGIFRAENTFSLDVTSIYETARLAPLSLKYYGLCLRKGSYKVKLHFAEIMFSNDQSFSSLGKRIFDVSIQGKLELKDFNIVEAAGGVGKGIVKEYDVDVNGSTLEIHLYWAGKGTTDIPDQSLHLHNSSLLVGFDVGGGLSVGAIVGIVLASCVILLLILVFLWMKGFLGKKDLEDKELRGLDLQTGYFTLRQIKSATSNFDPAHKIGEGGFGPVYKGVLSDGALIAVKQLSSKSKQGNREFVTEIGMISALQHPNLVRLFGCCIEGNQLLLIYEYMENNSLARALFGRVEHQLHLDWPTRKKICLGIARGLAYLHEESRLKIVHRDIKATNVLLDKDLNAKISDFGLAKLDEEDQTHISTRIAGTIGYMAPEYAMRGYLTDKADVYSFGVVALEIVSGKSNTNYRPKEEFVYLLDWAYVLQEQGNLLELVDPRLGSSYSSEEAMRLLCLALLCTNPSPTLRPSMSSVVSMIDGKIAVQAPIIKRSDTNPDARFKAFERISQDSQTHVSSSFLDSQTQRGMSMDGPWTGSSFSVESKDDTKDHSSSSKILQDLYEVHLE</sequence>
<dbReference type="CDD" id="cd14066">
    <property type="entry name" value="STKc_IRAK"/>
    <property type="match status" value="1"/>
</dbReference>
<feature type="compositionally biased region" description="Basic and acidic residues" evidence="18">
    <location>
        <begin position="574"/>
        <end position="584"/>
    </location>
</feature>
<dbReference type="PANTHER" id="PTHR48006:SF60">
    <property type="entry name" value="PROTEIN KINASE DOMAIN-CONTAINING PROTEIN"/>
    <property type="match status" value="1"/>
</dbReference>
<keyword evidence="9" id="KW-0547">Nucleotide-binding</keyword>
<dbReference type="GO" id="GO:0004674">
    <property type="term" value="F:protein serine/threonine kinase activity"/>
    <property type="evidence" value="ECO:0007669"/>
    <property type="project" value="UniProtKB-KW"/>
</dbReference>
<dbReference type="GO" id="GO:0005524">
    <property type="term" value="F:ATP binding"/>
    <property type="evidence" value="ECO:0007669"/>
    <property type="project" value="UniProtKB-KW"/>
</dbReference>
<proteinExistence type="predicted"/>
<dbReference type="Gene3D" id="3.30.200.20">
    <property type="entry name" value="Phosphorylase Kinase, domain 1"/>
    <property type="match status" value="1"/>
</dbReference>
<dbReference type="InterPro" id="IPR011009">
    <property type="entry name" value="Kinase-like_dom_sf"/>
</dbReference>
<evidence type="ECO:0000256" key="5">
    <source>
        <dbReference type="ARBA" id="ARBA00022679"/>
    </source>
</evidence>
<evidence type="ECO:0000256" key="19">
    <source>
        <dbReference type="SAM" id="Phobius"/>
    </source>
</evidence>
<comment type="catalytic activity">
    <reaction evidence="17">
        <text>L-seryl-[protein] + ATP = O-phospho-L-seryl-[protein] + ADP + H(+)</text>
        <dbReference type="Rhea" id="RHEA:17989"/>
        <dbReference type="Rhea" id="RHEA-COMP:9863"/>
        <dbReference type="Rhea" id="RHEA-COMP:11604"/>
        <dbReference type="ChEBI" id="CHEBI:15378"/>
        <dbReference type="ChEBI" id="CHEBI:29999"/>
        <dbReference type="ChEBI" id="CHEBI:30616"/>
        <dbReference type="ChEBI" id="CHEBI:83421"/>
        <dbReference type="ChEBI" id="CHEBI:456216"/>
        <dbReference type="EC" id="2.7.11.1"/>
    </reaction>
</comment>
<dbReference type="InterPro" id="IPR051824">
    <property type="entry name" value="LRR_Rcpt-Like_S/T_Kinase"/>
</dbReference>
<evidence type="ECO:0000256" key="9">
    <source>
        <dbReference type="ARBA" id="ARBA00022741"/>
    </source>
</evidence>
<comment type="catalytic activity">
    <reaction evidence="16">
        <text>L-threonyl-[protein] + ATP = O-phospho-L-threonyl-[protein] + ADP + H(+)</text>
        <dbReference type="Rhea" id="RHEA:46608"/>
        <dbReference type="Rhea" id="RHEA-COMP:11060"/>
        <dbReference type="Rhea" id="RHEA-COMP:11605"/>
        <dbReference type="ChEBI" id="CHEBI:15378"/>
        <dbReference type="ChEBI" id="CHEBI:30013"/>
        <dbReference type="ChEBI" id="CHEBI:30616"/>
        <dbReference type="ChEBI" id="CHEBI:61977"/>
        <dbReference type="ChEBI" id="CHEBI:456216"/>
        <dbReference type="EC" id="2.7.11.1"/>
    </reaction>
</comment>
<evidence type="ECO:0000256" key="18">
    <source>
        <dbReference type="SAM" id="MobiDB-lite"/>
    </source>
</evidence>
<protein>
    <recommendedName>
        <fullName evidence="2">non-specific serine/threonine protein kinase</fullName>
        <ecNumber evidence="2">2.7.11.1</ecNumber>
    </recommendedName>
</protein>
<dbReference type="PANTHER" id="PTHR48006">
    <property type="entry name" value="LEUCINE-RICH REPEAT-CONTAINING PROTEIN DDB_G0281931-RELATED"/>
    <property type="match status" value="1"/>
</dbReference>
<keyword evidence="12 19" id="KW-1133">Transmembrane helix</keyword>
<evidence type="ECO:0000256" key="8">
    <source>
        <dbReference type="ARBA" id="ARBA00022737"/>
    </source>
</evidence>
<feature type="transmembrane region" description="Helical" evidence="19">
    <location>
        <begin position="179"/>
        <end position="203"/>
    </location>
</feature>
<evidence type="ECO:0000256" key="2">
    <source>
        <dbReference type="ARBA" id="ARBA00012513"/>
    </source>
</evidence>
<dbReference type="InterPro" id="IPR008271">
    <property type="entry name" value="Ser/Thr_kinase_AS"/>
</dbReference>
<dbReference type="PROSITE" id="PS00108">
    <property type="entry name" value="PROTEIN_KINASE_ST"/>
    <property type="match status" value="1"/>
</dbReference>
<keyword evidence="14" id="KW-0675">Receptor</keyword>
<dbReference type="FunFam" id="1.10.510.10:FF:000044">
    <property type="entry name" value="Putative LRR receptor-like serine/threonine-protein kinase"/>
    <property type="match status" value="1"/>
</dbReference>
<organism evidence="21">
    <name type="scientific">Fagus sylvatica</name>
    <name type="common">Beechnut</name>
    <dbReference type="NCBI Taxonomy" id="28930"/>
    <lineage>
        <taxon>Eukaryota</taxon>
        <taxon>Viridiplantae</taxon>
        <taxon>Streptophyta</taxon>
        <taxon>Embryophyta</taxon>
        <taxon>Tracheophyta</taxon>
        <taxon>Spermatophyta</taxon>
        <taxon>Magnoliopsida</taxon>
        <taxon>eudicotyledons</taxon>
        <taxon>Gunneridae</taxon>
        <taxon>Pentapetalae</taxon>
        <taxon>rosids</taxon>
        <taxon>fabids</taxon>
        <taxon>Fagales</taxon>
        <taxon>Fagaceae</taxon>
        <taxon>Fagus</taxon>
    </lineage>
</organism>
<dbReference type="PROSITE" id="PS50011">
    <property type="entry name" value="PROTEIN_KINASE_DOM"/>
    <property type="match status" value="1"/>
</dbReference>
<evidence type="ECO:0000256" key="1">
    <source>
        <dbReference type="ARBA" id="ARBA00004479"/>
    </source>
</evidence>
<keyword evidence="13 19" id="KW-0472">Membrane</keyword>
<gene>
    <name evidence="21" type="ORF">FSB_LOCUS53495</name>
</gene>
<comment type="subcellular location">
    <subcellularLocation>
        <location evidence="1">Membrane</location>
        <topology evidence="1">Single-pass type I membrane protein</topology>
    </subcellularLocation>
</comment>
<evidence type="ECO:0000256" key="12">
    <source>
        <dbReference type="ARBA" id="ARBA00022989"/>
    </source>
</evidence>
<feature type="compositionally biased region" description="Polar residues" evidence="18">
    <location>
        <begin position="546"/>
        <end position="559"/>
    </location>
</feature>
<dbReference type="Pfam" id="PF11721">
    <property type="entry name" value="Malectin"/>
    <property type="match status" value="1"/>
</dbReference>
<dbReference type="GO" id="GO:0016020">
    <property type="term" value="C:membrane"/>
    <property type="evidence" value="ECO:0007669"/>
    <property type="project" value="UniProtKB-SubCell"/>
</dbReference>
<accession>A0A2N9INE4</accession>
<evidence type="ECO:0000256" key="7">
    <source>
        <dbReference type="ARBA" id="ARBA00022729"/>
    </source>
</evidence>
<dbReference type="InterPro" id="IPR001245">
    <property type="entry name" value="Ser-Thr/Tyr_kinase_cat_dom"/>
</dbReference>
<evidence type="ECO:0000256" key="17">
    <source>
        <dbReference type="ARBA" id="ARBA00048679"/>
    </source>
</evidence>
<dbReference type="EMBL" id="OIVN01006125">
    <property type="protein sequence ID" value="SPD25613.1"/>
    <property type="molecule type" value="Genomic_DNA"/>
</dbReference>
<evidence type="ECO:0000256" key="4">
    <source>
        <dbReference type="ARBA" id="ARBA00022553"/>
    </source>
</evidence>
<name>A0A2N9INE4_FAGSY</name>
<evidence type="ECO:0000256" key="3">
    <source>
        <dbReference type="ARBA" id="ARBA00022527"/>
    </source>
</evidence>
<evidence type="ECO:0000256" key="15">
    <source>
        <dbReference type="ARBA" id="ARBA00023180"/>
    </source>
</evidence>
<feature type="domain" description="Protein kinase" evidence="20">
    <location>
        <begin position="240"/>
        <end position="522"/>
    </location>
</feature>
<keyword evidence="10" id="KW-0418">Kinase</keyword>
<keyword evidence="4" id="KW-0597">Phosphoprotein</keyword>
<dbReference type="Pfam" id="PF07714">
    <property type="entry name" value="PK_Tyr_Ser-Thr"/>
    <property type="match status" value="1"/>
</dbReference>
<dbReference type="SUPFAM" id="SSF56112">
    <property type="entry name" value="Protein kinase-like (PK-like)"/>
    <property type="match status" value="1"/>
</dbReference>
<evidence type="ECO:0000256" key="14">
    <source>
        <dbReference type="ARBA" id="ARBA00023170"/>
    </source>
</evidence>
<dbReference type="InterPro" id="IPR021720">
    <property type="entry name" value="Malectin_dom"/>
</dbReference>
<keyword evidence="11" id="KW-0067">ATP-binding</keyword>
<evidence type="ECO:0000256" key="11">
    <source>
        <dbReference type="ARBA" id="ARBA00022840"/>
    </source>
</evidence>
<dbReference type="EC" id="2.7.11.1" evidence="2"/>
<keyword evidence="15" id="KW-0325">Glycoprotein</keyword>
<dbReference type="Gene3D" id="1.10.510.10">
    <property type="entry name" value="Transferase(Phosphotransferase) domain 1"/>
    <property type="match status" value="1"/>
</dbReference>
<evidence type="ECO:0000256" key="16">
    <source>
        <dbReference type="ARBA" id="ARBA00047899"/>
    </source>
</evidence>
<evidence type="ECO:0000313" key="21">
    <source>
        <dbReference type="EMBL" id="SPD25613.1"/>
    </source>
</evidence>
<keyword evidence="5" id="KW-0808">Transferase</keyword>
<dbReference type="SMART" id="SM00220">
    <property type="entry name" value="S_TKc"/>
    <property type="match status" value="1"/>
</dbReference>
<dbReference type="Gene3D" id="2.60.120.430">
    <property type="entry name" value="Galactose-binding lectin"/>
    <property type="match status" value="1"/>
</dbReference>
<keyword evidence="6 19" id="KW-0812">Transmembrane</keyword>
<dbReference type="FunFam" id="3.30.200.20:FF:000217">
    <property type="entry name" value="probable LRR receptor-like serine/threonine-protein kinase At1g53430"/>
    <property type="match status" value="1"/>
</dbReference>
<evidence type="ECO:0000256" key="13">
    <source>
        <dbReference type="ARBA" id="ARBA00023136"/>
    </source>
</evidence>
<keyword evidence="7" id="KW-0732">Signal</keyword>
<evidence type="ECO:0000256" key="6">
    <source>
        <dbReference type="ARBA" id="ARBA00022692"/>
    </source>
</evidence>
<keyword evidence="8" id="KW-0677">Repeat</keyword>
<dbReference type="AlphaFoldDB" id="A0A2N9INE4"/>
<evidence type="ECO:0000256" key="10">
    <source>
        <dbReference type="ARBA" id="ARBA00022777"/>
    </source>
</evidence>
<keyword evidence="3" id="KW-0723">Serine/threonine-protein kinase</keyword>